<dbReference type="PANTHER" id="PTHR33209:SF1">
    <property type="entry name" value="PEPTIDASE S49 DOMAIN-CONTAINING PROTEIN"/>
    <property type="match status" value="1"/>
</dbReference>
<dbReference type="InterPro" id="IPR029045">
    <property type="entry name" value="ClpP/crotonase-like_dom_sf"/>
</dbReference>
<accession>A0A1N7MB26</accession>
<proteinExistence type="inferred from homology"/>
<keyword evidence="8" id="KW-0812">Transmembrane</keyword>
<evidence type="ECO:0000256" key="6">
    <source>
        <dbReference type="ARBA" id="ARBA00023136"/>
    </source>
</evidence>
<evidence type="ECO:0000313" key="10">
    <source>
        <dbReference type="EMBL" id="SIS83270.1"/>
    </source>
</evidence>
<dbReference type="InterPro" id="IPR047272">
    <property type="entry name" value="S49_SppA_C"/>
</dbReference>
<dbReference type="PANTHER" id="PTHR33209">
    <property type="entry name" value="PROTEASE 4"/>
    <property type="match status" value="1"/>
</dbReference>
<dbReference type="CDD" id="cd07018">
    <property type="entry name" value="S49_SppA_67K_type"/>
    <property type="match status" value="1"/>
</dbReference>
<dbReference type="PIRSF" id="PIRSF001217">
    <property type="entry name" value="Protease_4_SppA"/>
    <property type="match status" value="1"/>
</dbReference>
<dbReference type="InterPro" id="IPR002142">
    <property type="entry name" value="Peptidase_S49"/>
</dbReference>
<dbReference type="Gene3D" id="6.20.330.10">
    <property type="match status" value="1"/>
</dbReference>
<dbReference type="NCBIfam" id="TIGR00705">
    <property type="entry name" value="SppA_67K"/>
    <property type="match status" value="1"/>
</dbReference>
<reference evidence="11" key="1">
    <citation type="submission" date="2017-01" db="EMBL/GenBank/DDBJ databases">
        <authorList>
            <person name="Varghese N."/>
            <person name="Submissions S."/>
        </authorList>
    </citation>
    <scope>NUCLEOTIDE SEQUENCE [LARGE SCALE GENOMIC DNA]</scope>
    <source>
        <strain evidence="11">DSM 21068</strain>
    </source>
</reference>
<dbReference type="Proteomes" id="UP000186246">
    <property type="component" value="Unassembled WGS sequence"/>
</dbReference>
<dbReference type="GO" id="GO:0006465">
    <property type="term" value="P:signal peptide processing"/>
    <property type="evidence" value="ECO:0007669"/>
    <property type="project" value="InterPro"/>
</dbReference>
<keyword evidence="6 8" id="KW-0472">Membrane</keyword>
<dbReference type="GO" id="GO:0008236">
    <property type="term" value="F:serine-type peptidase activity"/>
    <property type="evidence" value="ECO:0007669"/>
    <property type="project" value="UniProtKB-KW"/>
</dbReference>
<evidence type="ECO:0000256" key="1">
    <source>
        <dbReference type="ARBA" id="ARBA00004370"/>
    </source>
</evidence>
<keyword evidence="3 10" id="KW-0645">Protease</keyword>
<evidence type="ECO:0000256" key="8">
    <source>
        <dbReference type="SAM" id="Phobius"/>
    </source>
</evidence>
<evidence type="ECO:0000256" key="7">
    <source>
        <dbReference type="PIRSR" id="PIRSR001217-1"/>
    </source>
</evidence>
<dbReference type="NCBIfam" id="TIGR00706">
    <property type="entry name" value="SppA_dom"/>
    <property type="match status" value="1"/>
</dbReference>
<dbReference type="InterPro" id="IPR004635">
    <property type="entry name" value="Pept_S49_SppA"/>
</dbReference>
<gene>
    <name evidence="10" type="ORF">SAMN05421796_104129</name>
</gene>
<evidence type="ECO:0000256" key="5">
    <source>
        <dbReference type="ARBA" id="ARBA00022825"/>
    </source>
</evidence>
<keyword evidence="8" id="KW-1133">Transmembrane helix</keyword>
<evidence type="ECO:0000256" key="4">
    <source>
        <dbReference type="ARBA" id="ARBA00022801"/>
    </source>
</evidence>
<dbReference type="Gene3D" id="3.90.226.10">
    <property type="entry name" value="2-enoyl-CoA Hydratase, Chain A, domain 1"/>
    <property type="match status" value="3"/>
</dbReference>
<feature type="domain" description="Peptidase S49" evidence="9">
    <location>
        <begin position="129"/>
        <end position="277"/>
    </location>
</feature>
<dbReference type="CDD" id="cd07023">
    <property type="entry name" value="S49_Sppa_N_C"/>
    <property type="match status" value="1"/>
</dbReference>
<dbReference type="EMBL" id="FTOJ01000004">
    <property type="protein sequence ID" value="SIS83270.1"/>
    <property type="molecule type" value="Genomic_DNA"/>
</dbReference>
<comment type="similarity">
    <text evidence="2">Belongs to the peptidase S49 family.</text>
</comment>
<dbReference type="GO" id="GO:0016020">
    <property type="term" value="C:membrane"/>
    <property type="evidence" value="ECO:0007669"/>
    <property type="project" value="UniProtKB-SubCell"/>
</dbReference>
<organism evidence="10 11">
    <name type="scientific">Chryseobacterium piscicola</name>
    <dbReference type="NCBI Taxonomy" id="551459"/>
    <lineage>
        <taxon>Bacteria</taxon>
        <taxon>Pseudomonadati</taxon>
        <taxon>Bacteroidota</taxon>
        <taxon>Flavobacteriia</taxon>
        <taxon>Flavobacteriales</taxon>
        <taxon>Weeksellaceae</taxon>
        <taxon>Chryseobacterium group</taxon>
        <taxon>Chryseobacterium</taxon>
    </lineage>
</organism>
<comment type="subcellular location">
    <subcellularLocation>
        <location evidence="1">Membrane</location>
    </subcellularLocation>
</comment>
<sequence length="590" mass="65770">MEKLLFMKSFFKNVLANIVAMVILSVLFFFFFIIIIVIGSASDSSSVEVKKNSVLTINLKTDIIDSPTEVQKDFFAFNKKSSEVLIYDAVEAIKKAKDDKNIEGISIEADYLNAGITQIDDLRAAILDFKKTGKFVLAYGNSVSQSAYYLGSVADEYYLNPSGGIELKGLSTEVTFFKDFAEKYGIGIEVIRHGKFKSAVEPFIANEISPENKEQLSTLLNDVWNSTSSKIAVSRKIDLPQFKIIVDSLYGMIPEESVKFKLADKLIQKTEYDQILKAKLKLNDKDKLYKISLNKYVDSFKDEDKSGDKIAILYASGSINSGDEYNEIYSEKYLQYIKDLQKDKKVKAVVLRINSPGGSANASDEILFELQQLKKKKPLIVSFGDYAASGGYYIAMAADKIYSQPNTLTGSIGVFGVLPYFKELANKNGVRSDVVATNANSAYYSSLNGISPHGVAMITKSVEGTYRRFVYFVTQNRKKSFEQIDAVGGGRVWSGTRAKEIGLVDELGSLNDAVKFAAGKANLNNYKVKSYPEEKSSVEQIFEGMNEDDISAKVLKNKIGESNYEILMQLTDKKLKSEVKMEMPFHIIID</sequence>
<dbReference type="InterPro" id="IPR004634">
    <property type="entry name" value="Pept_S49_pIV"/>
</dbReference>
<dbReference type="STRING" id="551459.SAMN05421796_104129"/>
<evidence type="ECO:0000313" key="11">
    <source>
        <dbReference type="Proteomes" id="UP000186246"/>
    </source>
</evidence>
<feature type="transmembrane region" description="Helical" evidence="8">
    <location>
        <begin position="14"/>
        <end position="38"/>
    </location>
</feature>
<evidence type="ECO:0000256" key="3">
    <source>
        <dbReference type="ARBA" id="ARBA00022670"/>
    </source>
</evidence>
<dbReference type="AlphaFoldDB" id="A0A1N7MB26"/>
<keyword evidence="5" id="KW-0720">Serine protease</keyword>
<feature type="active site" description="Proton donor/acceptor" evidence="7">
    <location>
        <position position="197"/>
    </location>
</feature>
<evidence type="ECO:0000259" key="9">
    <source>
        <dbReference type="Pfam" id="PF01343"/>
    </source>
</evidence>
<feature type="domain" description="Peptidase S49" evidence="9">
    <location>
        <begin position="372"/>
        <end position="523"/>
    </location>
</feature>
<name>A0A1N7MB26_9FLAO</name>
<evidence type="ECO:0000256" key="2">
    <source>
        <dbReference type="ARBA" id="ARBA00008683"/>
    </source>
</evidence>
<dbReference type="SUPFAM" id="SSF52096">
    <property type="entry name" value="ClpP/crotonase"/>
    <property type="match status" value="2"/>
</dbReference>
<keyword evidence="4" id="KW-0378">Hydrolase</keyword>
<protein>
    <submittedName>
        <fullName evidence="10">Protease-4</fullName>
    </submittedName>
</protein>
<dbReference type="Pfam" id="PF01343">
    <property type="entry name" value="Peptidase_S49"/>
    <property type="match status" value="2"/>
</dbReference>
<dbReference type="InterPro" id="IPR047217">
    <property type="entry name" value="S49_SppA_67K_type_N"/>
</dbReference>
<feature type="active site" description="Nucleophile" evidence="7">
    <location>
        <position position="389"/>
    </location>
</feature>